<feature type="compositionally biased region" description="Low complexity" evidence="6">
    <location>
        <begin position="56"/>
        <end position="67"/>
    </location>
</feature>
<reference evidence="9 10" key="1">
    <citation type="journal article" date="2012" name="PLoS Pathog.">
        <title>Diverse lifestyles and strategies of plant pathogenesis encoded in the genomes of eighteen Dothideomycetes fungi.</title>
        <authorList>
            <person name="Ohm R.A."/>
            <person name="Feau N."/>
            <person name="Henrissat B."/>
            <person name="Schoch C.L."/>
            <person name="Horwitz B.A."/>
            <person name="Barry K.W."/>
            <person name="Condon B.J."/>
            <person name="Copeland A.C."/>
            <person name="Dhillon B."/>
            <person name="Glaser F."/>
            <person name="Hesse C.N."/>
            <person name="Kosti I."/>
            <person name="LaButti K."/>
            <person name="Lindquist E.A."/>
            <person name="Lucas S."/>
            <person name="Salamov A.A."/>
            <person name="Bradshaw R.E."/>
            <person name="Ciuffetti L."/>
            <person name="Hamelin R.C."/>
            <person name="Kema G.H.J."/>
            <person name="Lawrence C."/>
            <person name="Scott J.A."/>
            <person name="Spatafora J.W."/>
            <person name="Turgeon B.G."/>
            <person name="de Wit P.J.G.M."/>
            <person name="Zhong S."/>
            <person name="Goodwin S.B."/>
            <person name="Grigoriev I.V."/>
        </authorList>
    </citation>
    <scope>NUCLEOTIDE SEQUENCE [LARGE SCALE GENOMIC DNA]</scope>
    <source>
        <strain evidence="9 10">SO2202</strain>
    </source>
</reference>
<evidence type="ECO:0000259" key="8">
    <source>
        <dbReference type="Pfam" id="PF14629"/>
    </source>
</evidence>
<keyword evidence="10" id="KW-1185">Reference proteome</keyword>
<dbReference type="InterPro" id="IPR032705">
    <property type="entry name" value="ORC4_C"/>
</dbReference>
<evidence type="ECO:0000256" key="4">
    <source>
        <dbReference type="ARBA" id="ARBA00023125"/>
    </source>
</evidence>
<dbReference type="STRING" id="692275.N1QG72"/>
<feature type="domain" description="Origin recognition complex subunit 4 C-terminal" evidence="8">
    <location>
        <begin position="539"/>
        <end position="745"/>
    </location>
</feature>
<evidence type="ECO:0000259" key="7">
    <source>
        <dbReference type="Pfam" id="PF13191"/>
    </source>
</evidence>
<dbReference type="InterPro" id="IPR027417">
    <property type="entry name" value="P-loop_NTPase"/>
</dbReference>
<keyword evidence="5" id="KW-0539">Nucleus</keyword>
<evidence type="ECO:0000313" key="10">
    <source>
        <dbReference type="Proteomes" id="UP000016931"/>
    </source>
</evidence>
<evidence type="ECO:0000256" key="5">
    <source>
        <dbReference type="ARBA" id="ARBA00023242"/>
    </source>
</evidence>
<proteinExistence type="inferred from homology"/>
<name>N1QG72_SPHMS</name>
<dbReference type="GO" id="GO:0003688">
    <property type="term" value="F:DNA replication origin binding"/>
    <property type="evidence" value="ECO:0007669"/>
    <property type="project" value="TreeGrafter"/>
</dbReference>
<keyword evidence="3" id="KW-0235">DNA replication</keyword>
<dbReference type="eggNOG" id="KOG2228">
    <property type="taxonomic scope" value="Eukaryota"/>
</dbReference>
<dbReference type="EMBL" id="KB456267">
    <property type="protein sequence ID" value="EMF10812.1"/>
    <property type="molecule type" value="Genomic_DNA"/>
</dbReference>
<dbReference type="Pfam" id="PF13191">
    <property type="entry name" value="AAA_16"/>
    <property type="match status" value="1"/>
</dbReference>
<dbReference type="PANTHER" id="PTHR12087">
    <property type="entry name" value="ORIGIN RECOGNITION COMPLEX SUBUNIT 4"/>
    <property type="match status" value="1"/>
</dbReference>
<evidence type="ECO:0000256" key="1">
    <source>
        <dbReference type="ARBA" id="ARBA00004123"/>
    </source>
</evidence>
<feature type="compositionally biased region" description="Polar residues" evidence="6">
    <location>
        <begin position="16"/>
        <end position="52"/>
    </location>
</feature>
<dbReference type="Proteomes" id="UP000016931">
    <property type="component" value="Unassembled WGS sequence"/>
</dbReference>
<dbReference type="PANTHER" id="PTHR12087:SF0">
    <property type="entry name" value="ORIGIN RECOGNITION COMPLEX SUBUNIT 4"/>
    <property type="match status" value="1"/>
</dbReference>
<feature type="region of interest" description="Disordered" evidence="6">
    <location>
        <begin position="1"/>
        <end position="231"/>
    </location>
</feature>
<feature type="domain" description="Orc1-like AAA ATPase" evidence="7">
    <location>
        <begin position="347"/>
        <end position="499"/>
    </location>
</feature>
<evidence type="ECO:0000256" key="2">
    <source>
        <dbReference type="ARBA" id="ARBA00005334"/>
    </source>
</evidence>
<dbReference type="HOGENOM" id="CLU_366075_0_0_1"/>
<dbReference type="InterPro" id="IPR016527">
    <property type="entry name" value="ORC4"/>
</dbReference>
<dbReference type="RefSeq" id="XP_016758933.1">
    <property type="nucleotide sequence ID" value="XM_016906403.1"/>
</dbReference>
<evidence type="ECO:0000313" key="9">
    <source>
        <dbReference type="EMBL" id="EMF10812.1"/>
    </source>
</evidence>
<dbReference type="OrthoDB" id="343623at2759"/>
<dbReference type="GO" id="GO:0005664">
    <property type="term" value="C:nuclear origin of replication recognition complex"/>
    <property type="evidence" value="ECO:0007669"/>
    <property type="project" value="TreeGrafter"/>
</dbReference>
<feature type="compositionally biased region" description="Basic and acidic residues" evidence="6">
    <location>
        <begin position="118"/>
        <end position="129"/>
    </location>
</feature>
<dbReference type="GeneID" id="27903540"/>
<dbReference type="GO" id="GO:0006270">
    <property type="term" value="P:DNA replication initiation"/>
    <property type="evidence" value="ECO:0007669"/>
    <property type="project" value="TreeGrafter"/>
</dbReference>
<comment type="similarity">
    <text evidence="2">Belongs to the ORC4 family.</text>
</comment>
<evidence type="ECO:0000256" key="3">
    <source>
        <dbReference type="ARBA" id="ARBA00022705"/>
    </source>
</evidence>
<sequence>MSGRPLKRQKVDDSAQKSSPARSAKPSNAPTTYGSKSQSSPAVHSTIQSNSDAKAEWLAAKAIAAKRAATRPRKSRELPPKEELSVYDDFEGAHQARRPAALSRGRTPKPPLNGSVERSADGDNPESHTKTRASRIVSQGNGRVTETGAPKKTFEDEIHEIEEKARQQTQNDDSADELAEQSGSKRGSARRASQRATAAKTVVAGTHTGPQDRRTGTSPRDQSLEIPESDEEDHMVIDRPDETLVQDDMDFNQLARQKEVTPKAAIAKRLIVPTKASITQPTRNAEAKIIRTTGSKPRRDADVKPMRKAIATDRNSFDDDHLQCIQNVVLEKATGKRPILLTNLDDEYAKVATVISQTITAGESNSMLIIGARGSGKTAMVNQILRKQSETHADHFHVVRLSGFIHTDDKIALREIWRQLGTEMELDEDEATSKNYADTMTRLLALLSHPTEHGIETERVTKSVIFVLDEFELFAGHPRQTLLYNLFDIAQSRKAPIAVLGLTTRIDVVESLEKRVKSRFSHRYVHLSLSKNLNAFEQTCRSAVALRPEEFTNKELEILAKGKELTAPALSSWSSVTDQLLASDTCKKFLQRLYYTTKSMPDFLVALTLALATLPTASQTITSVFDHISANMTSTSILQAPDSKLILLHALSTLQLALLICAARLTNIYDTELVTFALVYEEYKVIASKAKLHASASGGIASSRVWSKNVARNAWEELVNVGLVVEDGRSAGAKTSRVDVGLEELGGSGADLGGWGKWCREI</sequence>
<dbReference type="OMA" id="SETHADH"/>
<feature type="compositionally biased region" description="Basic and acidic residues" evidence="6">
    <location>
        <begin position="152"/>
        <end position="166"/>
    </location>
</feature>
<organism evidence="9 10">
    <name type="scientific">Sphaerulina musiva (strain SO2202)</name>
    <name type="common">Poplar stem canker fungus</name>
    <name type="synonym">Septoria musiva</name>
    <dbReference type="NCBI Taxonomy" id="692275"/>
    <lineage>
        <taxon>Eukaryota</taxon>
        <taxon>Fungi</taxon>
        <taxon>Dikarya</taxon>
        <taxon>Ascomycota</taxon>
        <taxon>Pezizomycotina</taxon>
        <taxon>Dothideomycetes</taxon>
        <taxon>Dothideomycetidae</taxon>
        <taxon>Mycosphaerellales</taxon>
        <taxon>Mycosphaerellaceae</taxon>
        <taxon>Sphaerulina</taxon>
    </lineage>
</organism>
<comment type="subcellular location">
    <subcellularLocation>
        <location evidence="1">Nucleus</location>
    </subcellularLocation>
</comment>
<accession>N1QG72</accession>
<dbReference type="Gene3D" id="3.40.50.300">
    <property type="entry name" value="P-loop containing nucleotide triphosphate hydrolases"/>
    <property type="match status" value="1"/>
</dbReference>
<dbReference type="FunFam" id="3.40.50.300:FF:001597">
    <property type="entry name" value="Origin recognition complex subunit Orc4"/>
    <property type="match status" value="1"/>
</dbReference>
<evidence type="ECO:0000256" key="6">
    <source>
        <dbReference type="SAM" id="MobiDB-lite"/>
    </source>
</evidence>
<protein>
    <submittedName>
        <fullName evidence="9">Uncharacterized protein</fullName>
    </submittedName>
</protein>
<dbReference type="InterPro" id="IPR041664">
    <property type="entry name" value="AAA_16"/>
</dbReference>
<dbReference type="SUPFAM" id="SSF52540">
    <property type="entry name" value="P-loop containing nucleoside triphosphate hydrolases"/>
    <property type="match status" value="1"/>
</dbReference>
<gene>
    <name evidence="9" type="ORF">SEPMUDRAFT_150797</name>
</gene>
<dbReference type="Pfam" id="PF14629">
    <property type="entry name" value="ORC4_C"/>
    <property type="match status" value="1"/>
</dbReference>
<keyword evidence="4" id="KW-0238">DNA-binding</keyword>
<feature type="compositionally biased region" description="Basic and acidic residues" evidence="6">
    <location>
        <begin position="75"/>
        <end position="84"/>
    </location>
</feature>
<dbReference type="AlphaFoldDB" id="N1QG72"/>